<evidence type="ECO:0000256" key="2">
    <source>
        <dbReference type="ARBA" id="ARBA00023235"/>
    </source>
</evidence>
<reference evidence="3 4" key="1">
    <citation type="journal article" date="2018" name="Mol. Biol. Evol.">
        <title>Broad Genomic Sampling Reveals a Smut Pathogenic Ancestry of the Fungal Clade Ustilaginomycotina.</title>
        <authorList>
            <person name="Kijpornyongpan T."/>
            <person name="Mondo S.J."/>
            <person name="Barry K."/>
            <person name="Sandor L."/>
            <person name="Lee J."/>
            <person name="Lipzen A."/>
            <person name="Pangilinan J."/>
            <person name="LaButti K."/>
            <person name="Hainaut M."/>
            <person name="Henrissat B."/>
            <person name="Grigoriev I.V."/>
            <person name="Spatafora J.W."/>
            <person name="Aime M.C."/>
        </authorList>
    </citation>
    <scope>NUCLEOTIDE SEQUENCE [LARGE SCALE GENOMIC DNA]</scope>
    <source>
        <strain evidence="3 4">MCA 4718</strain>
    </source>
</reference>
<accession>A0A316UHQ5</accession>
<dbReference type="STRING" id="1684307.A0A316UHQ5"/>
<feature type="non-terminal residue" evidence="3">
    <location>
        <position position="458"/>
    </location>
</feature>
<dbReference type="Pfam" id="PF04303">
    <property type="entry name" value="PrpF"/>
    <property type="match status" value="2"/>
</dbReference>
<dbReference type="PANTHER" id="PTHR43709">
    <property type="entry name" value="ACONITATE ISOMERASE-RELATED"/>
    <property type="match status" value="1"/>
</dbReference>
<dbReference type="EMBL" id="KZ819321">
    <property type="protein sequence ID" value="PWN23861.1"/>
    <property type="molecule type" value="Genomic_DNA"/>
</dbReference>
<dbReference type="GeneID" id="37011805"/>
<dbReference type="RefSeq" id="XP_025351021.1">
    <property type="nucleotide sequence ID" value="XM_025490071.1"/>
</dbReference>
<evidence type="ECO:0000313" key="3">
    <source>
        <dbReference type="EMBL" id="PWN23861.1"/>
    </source>
</evidence>
<sequence length="458" mass="47699">MSQSQALQRGIRATLWRGGTSKGLIFLASRLAPFTQETRDAIICAAMGSPDPDGRQIDGLGGGASSLSKVAIINAPGRGGVSVARSAGNRFPGVPWSEDNTPTSAAHPVTGWDLVYRFGQVPINGTKIDWGSTCGNLVAAVAQQSINTRTVDTTVVNERAMAAGVDPQDPQARFMCPVRILQAESGNRVLASVAVSRHPDNNKWWFADAVGEATIAGVPGKHASTVIETQLQGTLLPTSRAKDTVMLGTEAVEISVVDAGLPVIFVRASDMSVDFDQLTSHPASLDADLGLMQRIEALRKAASSLDSSLSGLYFPGSAAPKVCLLHPRATYRTTGSTEVRGEEVDCLARAVSVGQFHRTIPATTLSALGAASALGDTVVSDVVKEGGASINTPPPPWALATAPTAGQQIVSFSVGQPAGVSSTCLRMSADASPVPEAILMERTARQLMDGDVPIPESI</sequence>
<organism evidence="3 4">
    <name type="scientific">Pseudomicrostroma glucosiphilum</name>
    <dbReference type="NCBI Taxonomy" id="1684307"/>
    <lineage>
        <taxon>Eukaryota</taxon>
        <taxon>Fungi</taxon>
        <taxon>Dikarya</taxon>
        <taxon>Basidiomycota</taxon>
        <taxon>Ustilaginomycotina</taxon>
        <taxon>Exobasidiomycetes</taxon>
        <taxon>Microstromatales</taxon>
        <taxon>Microstromatales incertae sedis</taxon>
        <taxon>Pseudomicrostroma</taxon>
    </lineage>
</organism>
<comment type="similarity">
    <text evidence="1">Belongs to the PrpF family.</text>
</comment>
<dbReference type="SUPFAM" id="SSF54506">
    <property type="entry name" value="Diaminopimelate epimerase-like"/>
    <property type="match status" value="2"/>
</dbReference>
<dbReference type="OrthoDB" id="10267539at2759"/>
<dbReference type="InterPro" id="IPR007400">
    <property type="entry name" value="PrpF-like"/>
</dbReference>
<keyword evidence="2" id="KW-0413">Isomerase</keyword>
<dbReference type="AlphaFoldDB" id="A0A316UHQ5"/>
<proteinExistence type="inferred from homology"/>
<keyword evidence="4" id="KW-1185">Reference proteome</keyword>
<dbReference type="Gene3D" id="3.10.310.10">
    <property type="entry name" value="Diaminopimelate Epimerase, Chain A, domain 1"/>
    <property type="match status" value="2"/>
</dbReference>
<dbReference type="PANTHER" id="PTHR43709:SF2">
    <property type="entry name" value="DUF453 DOMAIN PROTEIN (AFU_ORTHOLOGUE AFUA_6G00360)"/>
    <property type="match status" value="1"/>
</dbReference>
<gene>
    <name evidence="3" type="ORF">BCV69DRAFT_243492</name>
</gene>
<protein>
    <submittedName>
        <fullName evidence="3">DUF453-domain-containing protein</fullName>
    </submittedName>
</protein>
<evidence type="ECO:0000256" key="1">
    <source>
        <dbReference type="ARBA" id="ARBA00007673"/>
    </source>
</evidence>
<name>A0A316UHQ5_9BASI</name>
<dbReference type="GO" id="GO:0016853">
    <property type="term" value="F:isomerase activity"/>
    <property type="evidence" value="ECO:0007669"/>
    <property type="project" value="UniProtKB-KW"/>
</dbReference>
<evidence type="ECO:0000313" key="4">
    <source>
        <dbReference type="Proteomes" id="UP000245942"/>
    </source>
</evidence>
<dbReference type="Proteomes" id="UP000245942">
    <property type="component" value="Unassembled WGS sequence"/>
</dbReference>